<sequence>MEQDQFGGRTDDDLFSDDIEPVDETATLSAPAPVSTSHVPAQPEPAPAPAAQPPAAAPKPARSSLAQSRHNPNIQLSKSSRQAANNNNGSHRSKPAKSETSDTPSAADPSSPPTTNPKPLPTGPREPSSTPHTTNNNNNTPATATTNTNNTASAVSAARLNSGANPRQKLTDVELAARMEKMRLLAAEKTRRFEEAQRDEAQHAVAYAKGMEEARKRRAEEAARRKIAEEERRKLEEERARNRERKLKALEGREREGRPSGPAPALPPPKTADLKAEDFPALPSSTAAPKKIDTAWVAKPGAAEIPISPPVGKWDEEVAASLAANQT</sequence>
<feature type="compositionally biased region" description="Pro residues" evidence="1">
    <location>
        <begin position="110"/>
        <end position="124"/>
    </location>
</feature>
<feature type="region of interest" description="Disordered" evidence="1">
    <location>
        <begin position="195"/>
        <end position="287"/>
    </location>
</feature>
<protein>
    <submittedName>
        <fullName evidence="2">Uncharacterized protein</fullName>
    </submittedName>
</protein>
<feature type="compositionally biased region" description="Basic and acidic residues" evidence="1">
    <location>
        <begin position="210"/>
        <end position="258"/>
    </location>
</feature>
<name>A0AAN6TRI8_9PEZI</name>
<feature type="compositionally biased region" description="Polar residues" evidence="1">
    <location>
        <begin position="64"/>
        <end position="90"/>
    </location>
</feature>
<evidence type="ECO:0000256" key="1">
    <source>
        <dbReference type="SAM" id="MobiDB-lite"/>
    </source>
</evidence>
<proteinExistence type="predicted"/>
<dbReference type="Proteomes" id="UP001302602">
    <property type="component" value="Unassembled WGS sequence"/>
</dbReference>
<feature type="compositionally biased region" description="Low complexity" evidence="1">
    <location>
        <begin position="127"/>
        <end position="158"/>
    </location>
</feature>
<organism evidence="2 3">
    <name type="scientific">Parathielavia appendiculata</name>
    <dbReference type="NCBI Taxonomy" id="2587402"/>
    <lineage>
        <taxon>Eukaryota</taxon>
        <taxon>Fungi</taxon>
        <taxon>Dikarya</taxon>
        <taxon>Ascomycota</taxon>
        <taxon>Pezizomycotina</taxon>
        <taxon>Sordariomycetes</taxon>
        <taxon>Sordariomycetidae</taxon>
        <taxon>Sordariales</taxon>
        <taxon>Chaetomiaceae</taxon>
        <taxon>Parathielavia</taxon>
    </lineage>
</organism>
<dbReference type="GeneID" id="87832579"/>
<feature type="compositionally biased region" description="Pro residues" evidence="1">
    <location>
        <begin position="42"/>
        <end position="57"/>
    </location>
</feature>
<keyword evidence="3" id="KW-1185">Reference proteome</keyword>
<reference evidence="2" key="2">
    <citation type="submission" date="2023-05" db="EMBL/GenBank/DDBJ databases">
        <authorList>
            <consortium name="Lawrence Berkeley National Laboratory"/>
            <person name="Steindorff A."/>
            <person name="Hensen N."/>
            <person name="Bonometti L."/>
            <person name="Westerberg I."/>
            <person name="Brannstrom I.O."/>
            <person name="Guillou S."/>
            <person name="Cros-Aarteil S."/>
            <person name="Calhoun S."/>
            <person name="Haridas S."/>
            <person name="Kuo A."/>
            <person name="Mondo S."/>
            <person name="Pangilinan J."/>
            <person name="Riley R."/>
            <person name="Labutti K."/>
            <person name="Andreopoulos B."/>
            <person name="Lipzen A."/>
            <person name="Chen C."/>
            <person name="Yanf M."/>
            <person name="Daum C."/>
            <person name="Ng V."/>
            <person name="Clum A."/>
            <person name="Ohm R."/>
            <person name="Martin F."/>
            <person name="Silar P."/>
            <person name="Natvig D."/>
            <person name="Lalanne C."/>
            <person name="Gautier V."/>
            <person name="Ament-Velasquez S.L."/>
            <person name="Kruys A."/>
            <person name="Hutchinson M.I."/>
            <person name="Powell A.J."/>
            <person name="Barry K."/>
            <person name="Miller A.N."/>
            <person name="Grigoriev I.V."/>
            <person name="Debuchy R."/>
            <person name="Gladieux P."/>
            <person name="Thoren M.H."/>
            <person name="Johannesson H."/>
        </authorList>
    </citation>
    <scope>NUCLEOTIDE SEQUENCE</scope>
    <source>
        <strain evidence="2">CBS 731.68</strain>
    </source>
</reference>
<accession>A0AAN6TRI8</accession>
<dbReference type="AlphaFoldDB" id="A0AAN6TRI8"/>
<evidence type="ECO:0000313" key="3">
    <source>
        <dbReference type="Proteomes" id="UP001302602"/>
    </source>
</evidence>
<gene>
    <name evidence="2" type="ORF">N657DRAFT_675301</name>
</gene>
<comment type="caution">
    <text evidence="2">The sequence shown here is derived from an EMBL/GenBank/DDBJ whole genome shotgun (WGS) entry which is preliminary data.</text>
</comment>
<reference evidence="2" key="1">
    <citation type="journal article" date="2023" name="Mol. Phylogenet. Evol.">
        <title>Genome-scale phylogeny and comparative genomics of the fungal order Sordariales.</title>
        <authorList>
            <person name="Hensen N."/>
            <person name="Bonometti L."/>
            <person name="Westerberg I."/>
            <person name="Brannstrom I.O."/>
            <person name="Guillou S."/>
            <person name="Cros-Aarteil S."/>
            <person name="Calhoun S."/>
            <person name="Haridas S."/>
            <person name="Kuo A."/>
            <person name="Mondo S."/>
            <person name="Pangilinan J."/>
            <person name="Riley R."/>
            <person name="LaButti K."/>
            <person name="Andreopoulos B."/>
            <person name="Lipzen A."/>
            <person name="Chen C."/>
            <person name="Yan M."/>
            <person name="Daum C."/>
            <person name="Ng V."/>
            <person name="Clum A."/>
            <person name="Steindorff A."/>
            <person name="Ohm R.A."/>
            <person name="Martin F."/>
            <person name="Silar P."/>
            <person name="Natvig D.O."/>
            <person name="Lalanne C."/>
            <person name="Gautier V."/>
            <person name="Ament-Velasquez S.L."/>
            <person name="Kruys A."/>
            <person name="Hutchinson M.I."/>
            <person name="Powell A.J."/>
            <person name="Barry K."/>
            <person name="Miller A.N."/>
            <person name="Grigoriev I.V."/>
            <person name="Debuchy R."/>
            <person name="Gladieux P."/>
            <person name="Hiltunen Thoren M."/>
            <person name="Johannesson H."/>
        </authorList>
    </citation>
    <scope>NUCLEOTIDE SEQUENCE</scope>
    <source>
        <strain evidence="2">CBS 731.68</strain>
    </source>
</reference>
<feature type="region of interest" description="Disordered" evidence="1">
    <location>
        <begin position="1"/>
        <end position="170"/>
    </location>
</feature>
<feature type="compositionally biased region" description="Pro residues" evidence="1">
    <location>
        <begin position="261"/>
        <end position="270"/>
    </location>
</feature>
<feature type="compositionally biased region" description="Acidic residues" evidence="1">
    <location>
        <begin position="13"/>
        <end position="23"/>
    </location>
</feature>
<dbReference type="RefSeq" id="XP_062642583.1">
    <property type="nucleotide sequence ID" value="XM_062795811.1"/>
</dbReference>
<evidence type="ECO:0000313" key="2">
    <source>
        <dbReference type="EMBL" id="KAK4118810.1"/>
    </source>
</evidence>
<dbReference type="EMBL" id="MU853259">
    <property type="protein sequence ID" value="KAK4118810.1"/>
    <property type="molecule type" value="Genomic_DNA"/>
</dbReference>